<name>A0A2W5TAK6_9BACT</name>
<protein>
    <recommendedName>
        <fullName evidence="1">T9SS-like galactose binding domain-containing protein</fullName>
    </recommendedName>
</protein>
<comment type="caution">
    <text evidence="2">The sequence shown here is derived from an EMBL/GenBank/DDBJ whole genome shotgun (WGS) entry which is preliminary data.</text>
</comment>
<dbReference type="EMBL" id="QFQP01000013">
    <property type="protein sequence ID" value="PZR11922.1"/>
    <property type="molecule type" value="Genomic_DNA"/>
</dbReference>
<evidence type="ECO:0000259" key="1">
    <source>
        <dbReference type="Pfam" id="PF23759"/>
    </source>
</evidence>
<dbReference type="InterPro" id="IPR056600">
    <property type="entry name" value="GBD_T9SS_assoc"/>
</dbReference>
<organism evidence="2 3">
    <name type="scientific">Archangium gephyra</name>
    <dbReference type="NCBI Taxonomy" id="48"/>
    <lineage>
        <taxon>Bacteria</taxon>
        <taxon>Pseudomonadati</taxon>
        <taxon>Myxococcota</taxon>
        <taxon>Myxococcia</taxon>
        <taxon>Myxococcales</taxon>
        <taxon>Cystobacterineae</taxon>
        <taxon>Archangiaceae</taxon>
        <taxon>Archangium</taxon>
    </lineage>
</organism>
<proteinExistence type="predicted"/>
<sequence length="706" mass="70802">MTGGGGGTAGINDTCQTAEVIPGAGTYSGTTKGAARDYKPDCTGYVNEAEDVVFSLAVPAGHRVKLGVSSISTEGHSFDPSLYILGDCGATDVACLAGVDASEGGQESLEWLNDAATERTVFVVVDSYRARVQAGADGGDGKGTSGDFILEVSFEPLTAGDACGSATPLQPGTPLAAQELIGFSGDYPGSMSCANDVGPDRAFKITVPAGNLVTFTAQGAGGLDAMLSAATSAASCGVTCVANADATGNNGAETLSWKNATAAPVELFIVVDAYGDTIGPFSVSATLSNPGADDVCEGATVLTDGANLAHTTVGFSNDYALQNGYVGCASSGYQGPDRAYAFVVPPSQRGRVTVTPADGGLNPSLNLLNGAMAACNVSPRVCSTGTNAGPAGQPEALTVFNTGAAALNYFAIVDSTVTSGIDYVIDYALDTPAADDTCTTNQSSLPDAGTINGSLAGFVGDYGGVGTGCFQAGGADRVYRARVGAGEKLTATLVPDAADGGFDGVVNFIVGTAATCEALPRTCAGGFDFTVRNQVEKGGFVNTSAAPVDVFMVVADYEKDSTDTNFTLTTDIGPIPPGETCDAPIVTTAQTINTTLVGSTNDTSVASTATGCVIANSLPDVVYELEVPAGKKLVAIATPQTGTDIAMNLVDGACRNITACLANANTGAASAAETLEWTNSASVSKTVKLIVVGVPPGSFALDLRIP</sequence>
<reference evidence="2 3" key="1">
    <citation type="submission" date="2017-08" db="EMBL/GenBank/DDBJ databases">
        <title>Infants hospitalized years apart are colonized by the same room-sourced microbial strains.</title>
        <authorList>
            <person name="Brooks B."/>
            <person name="Olm M.R."/>
            <person name="Firek B.A."/>
            <person name="Baker R."/>
            <person name="Thomas B.C."/>
            <person name="Morowitz M.J."/>
            <person name="Banfield J.F."/>
        </authorList>
    </citation>
    <scope>NUCLEOTIDE SEQUENCE [LARGE SCALE GENOMIC DNA]</scope>
    <source>
        <strain evidence="2">S2_003_000_R2_14</strain>
    </source>
</reference>
<gene>
    <name evidence="2" type="ORF">DI536_16465</name>
</gene>
<dbReference type="AlphaFoldDB" id="A0A2W5TAK6"/>
<evidence type="ECO:0000313" key="2">
    <source>
        <dbReference type="EMBL" id="PZR11922.1"/>
    </source>
</evidence>
<evidence type="ECO:0000313" key="3">
    <source>
        <dbReference type="Proteomes" id="UP000249061"/>
    </source>
</evidence>
<accession>A0A2W5TAK6</accession>
<feature type="domain" description="T9SS-like galactose binding" evidence="1">
    <location>
        <begin position="12"/>
        <end position="97"/>
    </location>
</feature>
<dbReference type="Pfam" id="PF23759">
    <property type="entry name" value="GBD_T9SS_assoc"/>
    <property type="match status" value="1"/>
</dbReference>
<dbReference type="Proteomes" id="UP000249061">
    <property type="component" value="Unassembled WGS sequence"/>
</dbReference>